<dbReference type="AlphaFoldDB" id="A0A1H0AAG3"/>
<dbReference type="RefSeq" id="WP_089735779.1">
    <property type="nucleotide sequence ID" value="NZ_FNIA01000025.1"/>
</dbReference>
<sequence>MFEAPSTLPPDREQELAAYREELRFRSLDAVEALLADVESDAAREQVYELAFDPSRALPKRSQRPKLETLALAEQLYLAHDPDGTDLATVCEFTVAVTEYYDIADDLVDGDVAPEDEDCVFLVLQVLLSLFVERLGRLGGDVVAYWSRRARRLTGAPFGERRQEPSLAAYLDILDLQAGLFGFVTGVSALAAGAADDAVARAERVGRRYYRCEQFVVDCRQHGREAGEPWNLYRFVDADEAASLLAAERSALAAHLEGLPAERRERIRSLFAVDVAAVHERHHG</sequence>
<reference evidence="1 2" key="1">
    <citation type="submission" date="2016-10" db="EMBL/GenBank/DDBJ databases">
        <authorList>
            <person name="de Groot N.N."/>
        </authorList>
    </citation>
    <scope>NUCLEOTIDE SEQUENCE [LARGE SCALE GENOMIC DNA]</scope>
    <source>
        <strain evidence="2">EB21,IBRC-M 10013,KCTC 4048</strain>
    </source>
</reference>
<evidence type="ECO:0000313" key="1">
    <source>
        <dbReference type="EMBL" id="SDN29696.1"/>
    </source>
</evidence>
<name>A0A1H0AAG3_9EURY</name>
<organism evidence="1 2">
    <name type="scientific">Haloarchaeobius iranensis</name>
    <dbReference type="NCBI Taxonomy" id="996166"/>
    <lineage>
        <taxon>Archaea</taxon>
        <taxon>Methanobacteriati</taxon>
        <taxon>Methanobacteriota</taxon>
        <taxon>Stenosarchaea group</taxon>
        <taxon>Halobacteria</taxon>
        <taxon>Halobacteriales</taxon>
        <taxon>Halorubellaceae</taxon>
        <taxon>Haloarchaeobius</taxon>
    </lineage>
</organism>
<dbReference type="OrthoDB" id="351338at2157"/>
<protein>
    <recommendedName>
        <fullName evidence="3">Geranylgeranyl diphosphate synthase, type I</fullName>
    </recommendedName>
</protein>
<evidence type="ECO:0008006" key="3">
    <source>
        <dbReference type="Google" id="ProtNLM"/>
    </source>
</evidence>
<dbReference type="Proteomes" id="UP000199370">
    <property type="component" value="Unassembled WGS sequence"/>
</dbReference>
<dbReference type="EMBL" id="FNIA01000025">
    <property type="protein sequence ID" value="SDN29696.1"/>
    <property type="molecule type" value="Genomic_DNA"/>
</dbReference>
<evidence type="ECO:0000313" key="2">
    <source>
        <dbReference type="Proteomes" id="UP000199370"/>
    </source>
</evidence>
<accession>A0A1H0AAG3</accession>
<dbReference type="STRING" id="996166.SAMN05192554_12535"/>
<proteinExistence type="predicted"/>
<keyword evidence="2" id="KW-1185">Reference proteome</keyword>
<gene>
    <name evidence="1" type="ORF">SAMN05192554_12535</name>
</gene>